<feature type="signal peptide" evidence="2">
    <location>
        <begin position="1"/>
        <end position="33"/>
    </location>
</feature>
<feature type="chain" id="PRO_5026184400" description="Carboxypeptidase regulatory-like domain-containing protein" evidence="2">
    <location>
        <begin position="34"/>
        <end position="174"/>
    </location>
</feature>
<protein>
    <recommendedName>
        <fullName evidence="5">Carboxypeptidase regulatory-like domain-containing protein</fullName>
    </recommendedName>
</protein>
<dbReference type="Proteomes" id="UP000427716">
    <property type="component" value="Chromosome"/>
</dbReference>
<name>A0A6I6D1N8_9GAMM</name>
<proteinExistence type="predicted"/>
<dbReference type="AlphaFoldDB" id="A0A6I6D1N8"/>
<accession>A0A6I6D1N8</accession>
<organism evidence="3 4">
    <name type="scientific">Guyparkeria halophila</name>
    <dbReference type="NCBI Taxonomy" id="47960"/>
    <lineage>
        <taxon>Bacteria</taxon>
        <taxon>Pseudomonadati</taxon>
        <taxon>Pseudomonadota</taxon>
        <taxon>Gammaproteobacteria</taxon>
        <taxon>Chromatiales</taxon>
        <taxon>Thioalkalibacteraceae</taxon>
        <taxon>Guyparkeria</taxon>
    </lineage>
</organism>
<sequence>MLMTTHAFKPTRTTGLVLGLVLTLPMLAPTAWAADDEPWKKPGWEPITDEERQPPSPDEMAESAVEISESQGIRYLSGGLGAGERAWLQQHGASYPVALQFSKGERGAFVSSVGVTIRTPDGQTRFEATTDGPMIFIDLPAGRYDVTTRYQEHSRDFSLQVPTSGQTSQSINFP</sequence>
<evidence type="ECO:0000313" key="3">
    <source>
        <dbReference type="EMBL" id="QGT78808.1"/>
    </source>
</evidence>
<evidence type="ECO:0000313" key="4">
    <source>
        <dbReference type="Proteomes" id="UP000427716"/>
    </source>
</evidence>
<dbReference type="RefSeq" id="WP_156574358.1">
    <property type="nucleotide sequence ID" value="NZ_CP046415.1"/>
</dbReference>
<gene>
    <name evidence="3" type="ORF">GM160_07810</name>
</gene>
<evidence type="ECO:0008006" key="5">
    <source>
        <dbReference type="Google" id="ProtNLM"/>
    </source>
</evidence>
<feature type="compositionally biased region" description="Basic and acidic residues" evidence="1">
    <location>
        <begin position="37"/>
        <end position="53"/>
    </location>
</feature>
<feature type="region of interest" description="Disordered" evidence="1">
    <location>
        <begin position="37"/>
        <end position="62"/>
    </location>
</feature>
<evidence type="ECO:0000256" key="1">
    <source>
        <dbReference type="SAM" id="MobiDB-lite"/>
    </source>
</evidence>
<reference evidence="3 4" key="1">
    <citation type="submission" date="2019-11" db="EMBL/GenBank/DDBJ databases">
        <authorList>
            <person name="Zhang J."/>
            <person name="Sun C."/>
        </authorList>
    </citation>
    <scope>NUCLEOTIDE SEQUENCE [LARGE SCALE GENOMIC DNA]</scope>
    <source>
        <strain evidence="4">sp2</strain>
    </source>
</reference>
<keyword evidence="4" id="KW-1185">Reference proteome</keyword>
<keyword evidence="2" id="KW-0732">Signal</keyword>
<evidence type="ECO:0000256" key="2">
    <source>
        <dbReference type="SAM" id="SignalP"/>
    </source>
</evidence>
<dbReference type="KEGG" id="ghl:GM160_07810"/>
<dbReference type="EMBL" id="CP046415">
    <property type="protein sequence ID" value="QGT78808.1"/>
    <property type="molecule type" value="Genomic_DNA"/>
</dbReference>